<dbReference type="Proteomes" id="UP000192472">
    <property type="component" value="Unassembled WGS sequence"/>
</dbReference>
<evidence type="ECO:0008006" key="3">
    <source>
        <dbReference type="Google" id="ProtNLM"/>
    </source>
</evidence>
<sequence length="206" mass="23651">MYKTVIRFYLFIFILISFSCRDEDVRKEEVISQATVSFDITDQNTKKGIMREDSFSPQLVIAIKEEGDVKTVGYGRLNVFALDALKNESFNVQIYQIMEVEEGIQNLDSLFLYQVKANEASFFIAFEAYRGFGVVMEYEDDQQTTWYSNNSLGGDLDVDQTGSVFDIYEVISQEGTTFFKAKFNCKLFNDLGDQLTIESGELIFEL</sequence>
<name>A0A1W2GPE9_REIFA</name>
<evidence type="ECO:0000313" key="1">
    <source>
        <dbReference type="EMBL" id="SMD38228.1"/>
    </source>
</evidence>
<evidence type="ECO:0000313" key="2">
    <source>
        <dbReference type="Proteomes" id="UP000192472"/>
    </source>
</evidence>
<dbReference type="PROSITE" id="PS51257">
    <property type="entry name" value="PROKAR_LIPOPROTEIN"/>
    <property type="match status" value="1"/>
</dbReference>
<reference evidence="1 2" key="1">
    <citation type="submission" date="2017-04" db="EMBL/GenBank/DDBJ databases">
        <authorList>
            <person name="Afonso C.L."/>
            <person name="Miller P.J."/>
            <person name="Scott M.A."/>
            <person name="Spackman E."/>
            <person name="Goraichik I."/>
            <person name="Dimitrov K.M."/>
            <person name="Suarez D.L."/>
            <person name="Swayne D.E."/>
        </authorList>
    </citation>
    <scope>NUCLEOTIDE SEQUENCE [LARGE SCALE GENOMIC DNA]</scope>
    <source>
        <strain evidence="1 2">DSM 26133</strain>
    </source>
</reference>
<dbReference type="AlphaFoldDB" id="A0A1W2GPE9"/>
<keyword evidence="2" id="KW-1185">Reference proteome</keyword>
<protein>
    <recommendedName>
        <fullName evidence="3">Lipoprotein</fullName>
    </recommendedName>
</protein>
<dbReference type="STRING" id="692418.SAMN04488029_3697"/>
<proteinExistence type="predicted"/>
<dbReference type="EMBL" id="FWYF01000004">
    <property type="protein sequence ID" value="SMD38228.1"/>
    <property type="molecule type" value="Genomic_DNA"/>
</dbReference>
<accession>A0A1W2GPE9</accession>
<gene>
    <name evidence="1" type="ORF">SAMN04488029_3697</name>
</gene>
<dbReference type="RefSeq" id="WP_084374317.1">
    <property type="nucleotide sequence ID" value="NZ_FWYF01000004.1"/>
</dbReference>
<organism evidence="1 2">
    <name type="scientific">Reichenbachiella faecimaris</name>
    <dbReference type="NCBI Taxonomy" id="692418"/>
    <lineage>
        <taxon>Bacteria</taxon>
        <taxon>Pseudomonadati</taxon>
        <taxon>Bacteroidota</taxon>
        <taxon>Cytophagia</taxon>
        <taxon>Cytophagales</taxon>
        <taxon>Reichenbachiellaceae</taxon>
        <taxon>Reichenbachiella</taxon>
    </lineage>
</organism>